<dbReference type="RefSeq" id="WP_003101810.1">
    <property type="nucleotide sequence ID" value="NZ_BSAO01000002.1"/>
</dbReference>
<dbReference type="Proteomes" id="UP000253594">
    <property type="component" value="Unassembled WGS sequence"/>
</dbReference>
<accession>A0A069Q6X1</accession>
<reference evidence="1 2" key="1">
    <citation type="submission" date="2018-07" db="EMBL/GenBank/DDBJ databases">
        <title>Mechanisms of high-level aminoglycoside resistance among Gram-negative pathogens in Brazil.</title>
        <authorList>
            <person name="Ballaben A.S."/>
            <person name="Darini A.L.C."/>
            <person name="Doi Y."/>
        </authorList>
    </citation>
    <scope>NUCLEOTIDE SEQUENCE [LARGE SCALE GENOMIC DNA]</scope>
    <source>
        <strain evidence="1 2">B2-305</strain>
    </source>
</reference>
<dbReference type="eggNOG" id="ENOG5033MRI">
    <property type="taxonomic scope" value="Bacteria"/>
</dbReference>
<sequence length="127" mass="14042">MRQPDIEIYLKDAEHAAVAAWLEQALGPCGPWQEHGQTLKCTARGKHGAVRVTWLPKAVGKWHSLFLESDSTPWDDDLACARAAHAALGVEIRCAPGGWEENQGEEDADRWLRVDAGGVEEITWRTA</sequence>
<organism evidence="1 2">
    <name type="scientific">Pseudomonas aeruginosa</name>
    <dbReference type="NCBI Taxonomy" id="287"/>
    <lineage>
        <taxon>Bacteria</taxon>
        <taxon>Pseudomonadati</taxon>
        <taxon>Pseudomonadota</taxon>
        <taxon>Gammaproteobacteria</taxon>
        <taxon>Pseudomonadales</taxon>
        <taxon>Pseudomonadaceae</taxon>
        <taxon>Pseudomonas</taxon>
    </lineage>
</organism>
<comment type="caution">
    <text evidence="1">The sequence shown here is derived from an EMBL/GenBank/DDBJ whole genome shotgun (WGS) entry which is preliminary data.</text>
</comment>
<name>A0A069Q6X1_PSEAI</name>
<proteinExistence type="predicted"/>
<gene>
    <name evidence="1" type="ORF">DT376_00390</name>
</gene>
<dbReference type="AlphaFoldDB" id="A0A069Q6X1"/>
<dbReference type="EMBL" id="QORE01000003">
    <property type="protein sequence ID" value="RCI76820.1"/>
    <property type="molecule type" value="Genomic_DNA"/>
</dbReference>
<evidence type="ECO:0000313" key="1">
    <source>
        <dbReference type="EMBL" id="RCI76820.1"/>
    </source>
</evidence>
<evidence type="ECO:0000313" key="2">
    <source>
        <dbReference type="Proteomes" id="UP000253594"/>
    </source>
</evidence>
<protein>
    <submittedName>
        <fullName evidence="1">Uncharacterized protein</fullName>
    </submittedName>
</protein>